<dbReference type="GO" id="GO:0003723">
    <property type="term" value="F:RNA binding"/>
    <property type="evidence" value="ECO:0007669"/>
    <property type="project" value="InterPro"/>
</dbReference>
<keyword evidence="9" id="KW-0067">ATP-binding</keyword>
<name>A0A1M2V7H0_TRAPU</name>
<dbReference type="GO" id="GO:0005524">
    <property type="term" value="F:ATP binding"/>
    <property type="evidence" value="ECO:0007669"/>
    <property type="project" value="UniProtKB-KW"/>
</dbReference>
<feature type="compositionally biased region" description="Basic and acidic residues" evidence="11">
    <location>
        <begin position="436"/>
        <end position="453"/>
    </location>
</feature>
<dbReference type="GO" id="GO:0043139">
    <property type="term" value="F:5'-3' DNA helicase activity"/>
    <property type="evidence" value="ECO:0007669"/>
    <property type="project" value="TreeGrafter"/>
</dbReference>
<dbReference type="PANTHER" id="PTHR43788">
    <property type="entry name" value="DNA2/NAM7 HELICASE FAMILY MEMBER"/>
    <property type="match status" value="1"/>
</dbReference>
<dbReference type="InterPro" id="IPR047187">
    <property type="entry name" value="SF1_C_Upf1"/>
</dbReference>
<dbReference type="Proteomes" id="UP000184267">
    <property type="component" value="Unassembled WGS sequence"/>
</dbReference>
<dbReference type="GO" id="GO:0005737">
    <property type="term" value="C:cytoplasm"/>
    <property type="evidence" value="ECO:0007669"/>
    <property type="project" value="UniProtKB-SubCell"/>
</dbReference>
<comment type="similarity">
    <text evidence="3">Belongs to the DNA2/NAM7 helicase family.</text>
</comment>
<dbReference type="GO" id="GO:0016787">
    <property type="term" value="F:hydrolase activity"/>
    <property type="evidence" value="ECO:0007669"/>
    <property type="project" value="UniProtKB-KW"/>
</dbReference>
<dbReference type="InterPro" id="IPR003593">
    <property type="entry name" value="AAA+_ATPase"/>
</dbReference>
<dbReference type="Pfam" id="PF13087">
    <property type="entry name" value="AAA_12"/>
    <property type="match status" value="1"/>
</dbReference>
<dbReference type="InterPro" id="IPR048761">
    <property type="entry name" value="SMUBP-2_HCS1_1B"/>
</dbReference>
<dbReference type="SUPFAM" id="SSF52540">
    <property type="entry name" value="P-loop containing nucleoside triphosphate hydrolases"/>
    <property type="match status" value="2"/>
</dbReference>
<dbReference type="STRING" id="154538.A0A1M2V7H0"/>
<dbReference type="Pfam" id="PF13086">
    <property type="entry name" value="AAA_11"/>
    <property type="match status" value="1"/>
</dbReference>
<dbReference type="OrthoDB" id="6730379at2759"/>
<dbReference type="AlphaFoldDB" id="A0A1M2V7H0"/>
<dbReference type="PANTHER" id="PTHR43788:SF8">
    <property type="entry name" value="DNA-BINDING PROTEIN SMUBP-2"/>
    <property type="match status" value="1"/>
</dbReference>
<accession>A0A1M2V7H0</accession>
<evidence type="ECO:0000256" key="4">
    <source>
        <dbReference type="ARBA" id="ARBA00012551"/>
    </source>
</evidence>
<feature type="domain" description="AAA+ ATPase" evidence="12">
    <location>
        <begin position="180"/>
        <end position="653"/>
    </location>
</feature>
<dbReference type="OMA" id="TIIHGPP"/>
<proteinExistence type="inferred from homology"/>
<keyword evidence="7" id="KW-0378">Hydrolase</keyword>
<evidence type="ECO:0000256" key="11">
    <source>
        <dbReference type="SAM" id="MobiDB-lite"/>
    </source>
</evidence>
<evidence type="ECO:0000313" key="13">
    <source>
        <dbReference type="EMBL" id="OJT03551.1"/>
    </source>
</evidence>
<evidence type="ECO:0000256" key="3">
    <source>
        <dbReference type="ARBA" id="ARBA00007913"/>
    </source>
</evidence>
<organism evidence="13 14">
    <name type="scientific">Trametes pubescens</name>
    <name type="common">White-rot fungus</name>
    <dbReference type="NCBI Taxonomy" id="154538"/>
    <lineage>
        <taxon>Eukaryota</taxon>
        <taxon>Fungi</taxon>
        <taxon>Dikarya</taxon>
        <taxon>Basidiomycota</taxon>
        <taxon>Agaricomycotina</taxon>
        <taxon>Agaricomycetes</taxon>
        <taxon>Polyporales</taxon>
        <taxon>Polyporaceae</taxon>
        <taxon>Trametes</taxon>
    </lineage>
</organism>
<dbReference type="EMBL" id="MNAD01001609">
    <property type="protein sequence ID" value="OJT03551.1"/>
    <property type="molecule type" value="Genomic_DNA"/>
</dbReference>
<evidence type="ECO:0000256" key="2">
    <source>
        <dbReference type="ARBA" id="ARBA00004496"/>
    </source>
</evidence>
<evidence type="ECO:0000256" key="1">
    <source>
        <dbReference type="ARBA" id="ARBA00004123"/>
    </source>
</evidence>
<dbReference type="FunFam" id="3.40.50.300:FF:000326">
    <property type="entry name" value="P-loop containing nucleoside triphosphate hydrolase"/>
    <property type="match status" value="1"/>
</dbReference>
<evidence type="ECO:0000256" key="6">
    <source>
        <dbReference type="ARBA" id="ARBA00022741"/>
    </source>
</evidence>
<keyword evidence="5" id="KW-0963">Cytoplasm</keyword>
<evidence type="ECO:0000256" key="5">
    <source>
        <dbReference type="ARBA" id="ARBA00022490"/>
    </source>
</evidence>
<evidence type="ECO:0000256" key="8">
    <source>
        <dbReference type="ARBA" id="ARBA00022806"/>
    </source>
</evidence>
<comment type="subcellular location">
    <subcellularLocation>
        <location evidence="2">Cytoplasm</location>
    </subcellularLocation>
    <subcellularLocation>
        <location evidence="1">Nucleus</location>
    </subcellularLocation>
</comment>
<dbReference type="CDD" id="cd18808">
    <property type="entry name" value="SF1_C_Upf1"/>
    <property type="match status" value="1"/>
</dbReference>
<protein>
    <recommendedName>
        <fullName evidence="4">DNA helicase</fullName>
        <ecNumber evidence="4">3.6.4.12</ecNumber>
    </recommendedName>
</protein>
<gene>
    <name evidence="13" type="ORF">TRAPUB_5830</name>
</gene>
<dbReference type="InterPro" id="IPR027417">
    <property type="entry name" value="P-loop_NTPase"/>
</dbReference>
<dbReference type="GO" id="GO:0005634">
    <property type="term" value="C:nucleus"/>
    <property type="evidence" value="ECO:0007669"/>
    <property type="project" value="UniProtKB-SubCell"/>
</dbReference>
<keyword evidence="10" id="KW-0539">Nucleus</keyword>
<dbReference type="Gene3D" id="3.40.50.300">
    <property type="entry name" value="P-loop containing nucleotide triphosphate hydrolases"/>
    <property type="match status" value="2"/>
</dbReference>
<dbReference type="InterPro" id="IPR050534">
    <property type="entry name" value="Coronavir_polyprotein_1ab"/>
</dbReference>
<sequence length="751" mass="82105">MASEEQLQAFITRHRELLKREREAEIERTSLLLSNCAPKLLEQKGLALCGLGTTSVGIGLGGKTLVELERPTAYHSTPVFPPHSLRPGDLARIEEHTTSAASKKTAKPKKAGAVDKAKDDGVEGVVYKKEDKFLPKMTSLIRVLMGMTAPSERVPVKDLTFFDKSLNSSQQEAIRFALGSQEVACIHGPPGTGKTHTLIELVRQLTSATPSNPKPLRLLVCGASNMSVDNILERLLALPAPEGGAKLKVTRIGHPARVMAHENVIEATLEVQASRSDEAALAKDVKNELETALGVLSGKGKGAKGKGPRGLERKKMWDEVRALRKEYRHREGGVVRSVLKDAQVVLATCHSSGGRQLWSQNFDVVIIDEATQALEAVCWVPIFKAQKLILAGDPMQLPPTIISLDKHDKKKSKSGVSSDKLKDKKPAATKASKSKSSSEKVAEAPAEDAKPDEDASGSSDEDGDPEIAADPEESVKAVPRDPRKAGSQAVLRPPSTLETTLFERLEKMYGPGIKRMLTVQYRMHKQIATFPSKVMYHSKLTSHSSVASHLLRDLPNAKADSEEDEKEILATPVVFYDTAGCEYFERVEGDGDEGSRCNENEASVVKMWLDQLVGAGVLPSQIAVITPYQAQVTLLTSLLRPIFGAELEIGTVDGMQGREKEAIVISLVRSNEKVRTVLPFRSGMFKNHINCTQREVGFLKDKRRLNVAMTRARRHLCVVGDSSTVQHGSPFLKKWMAWLDANADVRYAGLE</sequence>
<dbReference type="GO" id="GO:0005694">
    <property type="term" value="C:chromosome"/>
    <property type="evidence" value="ECO:0007669"/>
    <property type="project" value="UniProtKB-ARBA"/>
</dbReference>
<comment type="caution">
    <text evidence="13">The sequence shown here is derived from an EMBL/GenBank/DDBJ whole genome shotgun (WGS) entry which is preliminary data.</text>
</comment>
<evidence type="ECO:0000256" key="9">
    <source>
        <dbReference type="ARBA" id="ARBA00022840"/>
    </source>
</evidence>
<evidence type="ECO:0000313" key="14">
    <source>
        <dbReference type="Proteomes" id="UP000184267"/>
    </source>
</evidence>
<feature type="compositionally biased region" description="Acidic residues" evidence="11">
    <location>
        <begin position="454"/>
        <end position="472"/>
    </location>
</feature>
<keyword evidence="8" id="KW-0347">Helicase</keyword>
<evidence type="ECO:0000259" key="12">
    <source>
        <dbReference type="SMART" id="SM00382"/>
    </source>
</evidence>
<reference evidence="13 14" key="1">
    <citation type="submission" date="2016-10" db="EMBL/GenBank/DDBJ databases">
        <title>Genome sequence of the basidiomycete white-rot fungus Trametes pubescens.</title>
        <authorList>
            <person name="Makela M.R."/>
            <person name="Granchi Z."/>
            <person name="Peng M."/>
            <person name="De Vries R.P."/>
            <person name="Grigoriev I."/>
            <person name="Riley R."/>
            <person name="Hilden K."/>
        </authorList>
    </citation>
    <scope>NUCLEOTIDE SEQUENCE [LARGE SCALE GENOMIC DNA]</scope>
    <source>
        <strain evidence="13 14">FBCC735</strain>
    </source>
</reference>
<feature type="region of interest" description="Disordered" evidence="11">
    <location>
        <begin position="401"/>
        <end position="492"/>
    </location>
</feature>
<evidence type="ECO:0000256" key="10">
    <source>
        <dbReference type="ARBA" id="ARBA00023242"/>
    </source>
</evidence>
<dbReference type="EC" id="3.6.4.12" evidence="4"/>
<dbReference type="InterPro" id="IPR041679">
    <property type="entry name" value="DNA2/NAM7-like_C"/>
</dbReference>
<evidence type="ECO:0000256" key="7">
    <source>
        <dbReference type="ARBA" id="ARBA00022801"/>
    </source>
</evidence>
<dbReference type="SMART" id="SM00382">
    <property type="entry name" value="AAA"/>
    <property type="match status" value="1"/>
</dbReference>
<keyword evidence="14" id="KW-1185">Reference proteome</keyword>
<dbReference type="InterPro" id="IPR041677">
    <property type="entry name" value="DNA2/NAM7_AAA_11"/>
</dbReference>
<feature type="compositionally biased region" description="Basic and acidic residues" evidence="11">
    <location>
        <begin position="473"/>
        <end position="484"/>
    </location>
</feature>
<dbReference type="Pfam" id="PF21138">
    <property type="entry name" value="SMUBP-2_HCS1_1B"/>
    <property type="match status" value="1"/>
</dbReference>
<keyword evidence="6" id="KW-0547">Nucleotide-binding</keyword>